<feature type="compositionally biased region" description="Low complexity" evidence="2">
    <location>
        <begin position="119"/>
        <end position="138"/>
    </location>
</feature>
<feature type="compositionally biased region" description="Polar residues" evidence="2">
    <location>
        <begin position="624"/>
        <end position="635"/>
    </location>
</feature>
<dbReference type="InterPro" id="IPR013087">
    <property type="entry name" value="Znf_C2H2_type"/>
</dbReference>
<feature type="region of interest" description="Disordered" evidence="2">
    <location>
        <begin position="373"/>
        <end position="428"/>
    </location>
</feature>
<feature type="coiled-coil region" evidence="1">
    <location>
        <begin position="28"/>
        <end position="79"/>
    </location>
</feature>
<feature type="compositionally biased region" description="Basic and acidic residues" evidence="2">
    <location>
        <begin position="1009"/>
        <end position="1022"/>
    </location>
</feature>
<dbReference type="SMART" id="SM00355">
    <property type="entry name" value="ZnF_C2H2"/>
    <property type="match status" value="2"/>
</dbReference>
<feature type="compositionally biased region" description="Polar residues" evidence="2">
    <location>
        <begin position="492"/>
        <end position="509"/>
    </location>
</feature>
<evidence type="ECO:0000313" key="5">
    <source>
        <dbReference type="Proteomes" id="UP000521872"/>
    </source>
</evidence>
<feature type="region of interest" description="Disordered" evidence="2">
    <location>
        <begin position="100"/>
        <end position="172"/>
    </location>
</feature>
<feature type="compositionally biased region" description="Polar residues" evidence="2">
    <location>
        <begin position="139"/>
        <end position="158"/>
    </location>
</feature>
<dbReference type="AlphaFoldDB" id="A0A8H4QXU3"/>
<accession>A0A8H4QXU3</accession>
<feature type="compositionally biased region" description="Low complexity" evidence="2">
    <location>
        <begin position="510"/>
        <end position="527"/>
    </location>
</feature>
<feature type="region of interest" description="Disordered" evidence="2">
    <location>
        <begin position="471"/>
        <end position="568"/>
    </location>
</feature>
<organism evidence="4 5">
    <name type="scientific">Agrocybe pediades</name>
    <dbReference type="NCBI Taxonomy" id="84607"/>
    <lineage>
        <taxon>Eukaryota</taxon>
        <taxon>Fungi</taxon>
        <taxon>Dikarya</taxon>
        <taxon>Basidiomycota</taxon>
        <taxon>Agaricomycotina</taxon>
        <taxon>Agaricomycetes</taxon>
        <taxon>Agaricomycetidae</taxon>
        <taxon>Agaricales</taxon>
        <taxon>Agaricineae</taxon>
        <taxon>Strophariaceae</taxon>
        <taxon>Agrocybe</taxon>
    </lineage>
</organism>
<gene>
    <name evidence="4" type="ORF">D9613_004954</name>
</gene>
<name>A0A8H4QXU3_9AGAR</name>
<evidence type="ECO:0000256" key="2">
    <source>
        <dbReference type="SAM" id="MobiDB-lite"/>
    </source>
</evidence>
<keyword evidence="5" id="KW-1185">Reference proteome</keyword>
<feature type="region of interest" description="Disordered" evidence="2">
    <location>
        <begin position="950"/>
        <end position="1030"/>
    </location>
</feature>
<dbReference type="Proteomes" id="UP000521872">
    <property type="component" value="Unassembled WGS sequence"/>
</dbReference>
<dbReference type="EMBL" id="JAACJL010000016">
    <property type="protein sequence ID" value="KAF4619193.1"/>
    <property type="molecule type" value="Genomic_DNA"/>
</dbReference>
<feature type="compositionally biased region" description="Polar residues" evidence="2">
    <location>
        <begin position="653"/>
        <end position="676"/>
    </location>
</feature>
<comment type="caution">
    <text evidence="4">The sequence shown here is derived from an EMBL/GenBank/DDBJ whole genome shotgun (WGS) entry which is preliminary data.</text>
</comment>
<proteinExistence type="predicted"/>
<evidence type="ECO:0000259" key="3">
    <source>
        <dbReference type="PROSITE" id="PS00028"/>
    </source>
</evidence>
<feature type="compositionally biased region" description="Polar residues" evidence="2">
    <location>
        <begin position="373"/>
        <end position="394"/>
    </location>
</feature>
<feature type="domain" description="C2H2-type" evidence="3">
    <location>
        <begin position="758"/>
        <end position="781"/>
    </location>
</feature>
<dbReference type="InterPro" id="IPR036236">
    <property type="entry name" value="Znf_C2H2_sf"/>
</dbReference>
<feature type="compositionally biased region" description="Polar residues" evidence="2">
    <location>
        <begin position="103"/>
        <end position="117"/>
    </location>
</feature>
<sequence>MSVQRFDPNAAGGKYISPEQYEQNLISIAEAKAKLEAFERLNDEGRRRFEQLRQEELELERKVQEGQQAKLRLQQMREQNSSIALPTSRVEDGHSARIEEVASSPQVGSASFQGDQTQSRRQSFPSVSSSSSSHQSRQGFVQNPPSNHNYQQVSSMPPTQHPPARRVNIPNFSHSTYNLPSVVPYYQNPSNVVLYPTNHHLMAHPQQGYSQTTSFRHYVPPAPSHSESSLAGALGDPQQDRPSLYYKTNSGNVQNLARGSQNASTQNAANPHDIEPFRRMSMTIPPVPAPQFIAEFQRMLNRWSAIAPVGSHFPGTIVFHGVKIDCFKHGNSIFVKIPSPTGADIYAPFEKFLDQLLGKGTTPLFTSSTIRQASVQNGPQSGQSPHSTMPNGQNRPHEMPSTAQQVNLRQPQSQSAPQPVPALSTTSQAAPVTPIATASPSNNVDPISMRTPKQADLKHLAHDILFNLGKRQRATSSSSHEQPAKRHAPESVQPQVLSSHIPTATNAPAQPSTTSNGPTSSSQTQSSALVKNQQSKDNKVPVRPEPPSQVQPPAVVPAMASTSAPSSATLVNTSLVPEIATIETVESPAKDKVNVSSALSTTAPPAAHEVIDLTSARATPSRPFENSTAVASSSKLPKKAKEPLFLPSSPSPQQHDLSPSPKSLDTSSASRGNVTPANKVRDKQVVYRRKENLAYVLVPPPPEYLVRYREQIEKGKGKWTLPPAEEGADRNFTKVYILDEEEREAIQLSSSRVQQITCRWDGCDHQLNSADSLIRHLEQIHVPKLSSSTSTFMYCDDSFRSGSQLLKHFKTKHANGVLKPSAKPFKPVLAPLDDFSDVPRKVPTYIFVTRPIGRKVLSRERHPFVAKWVATNIIYSDRDMSPKKRSRKVVRGTNGAGMNAGGPVNNYEYVKVKSTRPSTQSSREADGFMVEDLDSANISRMFAAGLTLWGSGDEESDGDHALGSPDSSSSSPLPQSPSFTPQRSLESPVADIKEEEVTEVVVSYGSVRNHSDEQNGSDREDAAVESMLTA</sequence>
<feature type="region of interest" description="Disordered" evidence="2">
    <location>
        <begin position="615"/>
        <end position="683"/>
    </location>
</feature>
<reference evidence="4 5" key="1">
    <citation type="submission" date="2019-12" db="EMBL/GenBank/DDBJ databases">
        <authorList>
            <person name="Floudas D."/>
            <person name="Bentzer J."/>
            <person name="Ahren D."/>
            <person name="Johansson T."/>
            <person name="Persson P."/>
            <person name="Tunlid A."/>
        </authorList>
    </citation>
    <scope>NUCLEOTIDE SEQUENCE [LARGE SCALE GENOMIC DNA]</scope>
    <source>
        <strain evidence="4 5">CBS 102.39</strain>
    </source>
</reference>
<keyword evidence="1" id="KW-0175">Coiled coil</keyword>
<feature type="compositionally biased region" description="Low complexity" evidence="2">
    <location>
        <begin position="551"/>
        <end position="568"/>
    </location>
</feature>
<protein>
    <recommendedName>
        <fullName evidence="3">C2H2-type domain-containing protein</fullName>
    </recommendedName>
</protein>
<evidence type="ECO:0000256" key="1">
    <source>
        <dbReference type="SAM" id="Coils"/>
    </source>
</evidence>
<feature type="compositionally biased region" description="Low complexity" evidence="2">
    <location>
        <begin position="964"/>
        <end position="978"/>
    </location>
</feature>
<evidence type="ECO:0000313" key="4">
    <source>
        <dbReference type="EMBL" id="KAF4619193.1"/>
    </source>
</evidence>
<dbReference type="SUPFAM" id="SSF57667">
    <property type="entry name" value="beta-beta-alpha zinc fingers"/>
    <property type="match status" value="1"/>
</dbReference>
<feature type="region of interest" description="Disordered" evidence="2">
    <location>
        <begin position="881"/>
        <end position="903"/>
    </location>
</feature>
<dbReference type="PROSITE" id="PS00028">
    <property type="entry name" value="ZINC_FINGER_C2H2_1"/>
    <property type="match status" value="1"/>
</dbReference>
<dbReference type="Gene3D" id="3.30.160.60">
    <property type="entry name" value="Classic Zinc Finger"/>
    <property type="match status" value="1"/>
</dbReference>
<feature type="region of interest" description="Disordered" evidence="2">
    <location>
        <begin position="220"/>
        <end position="240"/>
    </location>
</feature>